<reference evidence="9 10" key="1">
    <citation type="submission" date="2015-01" db="EMBL/GenBank/DDBJ databases">
        <authorList>
            <person name="Xiang T."/>
            <person name="Song Y."/>
            <person name="Huang L."/>
            <person name="Wang B."/>
            <person name="Wu P."/>
        </authorList>
    </citation>
    <scope>NUCLEOTIDE SEQUENCE [LARGE SCALE GENOMIC DNA]</scope>
    <source>
        <strain evidence="9 10">CcD38</strain>
    </source>
</reference>
<dbReference type="PANTHER" id="PTHR13416:SF2">
    <property type="entry name" value="TRANSMEMBRANE PROTEIN 43"/>
    <property type="match status" value="1"/>
</dbReference>
<feature type="transmembrane region" description="Helical" evidence="8">
    <location>
        <begin position="21"/>
        <end position="38"/>
    </location>
</feature>
<feature type="transmembrane region" description="Helical" evidence="8">
    <location>
        <begin position="360"/>
        <end position="380"/>
    </location>
</feature>
<feature type="transmembrane region" description="Helical" evidence="8">
    <location>
        <begin position="386"/>
        <end position="402"/>
    </location>
</feature>
<evidence type="ECO:0000313" key="10">
    <source>
        <dbReference type="Proteomes" id="UP000045051"/>
    </source>
</evidence>
<keyword evidence="10" id="KW-1185">Reference proteome</keyword>
<dbReference type="Proteomes" id="UP000045051">
    <property type="component" value="Unassembled WGS sequence"/>
</dbReference>
<keyword evidence="6 8" id="KW-0472">Membrane</keyword>
<dbReference type="RefSeq" id="WP_042343411.1">
    <property type="nucleotide sequence ID" value="NZ_CDOI01000057.1"/>
</dbReference>
<evidence type="ECO:0000256" key="1">
    <source>
        <dbReference type="ARBA" id="ARBA00004127"/>
    </source>
</evidence>
<name>A0A0B7HZF4_9FLAO</name>
<gene>
    <name evidence="9" type="ORF">CCAND38_150015</name>
</gene>
<accession>A0A0B7HZF4</accession>
<keyword evidence="3 8" id="KW-0812">Transmembrane</keyword>
<dbReference type="GO" id="GO:0006629">
    <property type="term" value="P:lipid metabolic process"/>
    <property type="evidence" value="ECO:0007669"/>
    <property type="project" value="TreeGrafter"/>
</dbReference>
<evidence type="ECO:0000256" key="2">
    <source>
        <dbReference type="ARBA" id="ARBA00004586"/>
    </source>
</evidence>
<dbReference type="GO" id="GO:0071763">
    <property type="term" value="P:nuclear membrane organization"/>
    <property type="evidence" value="ECO:0007669"/>
    <property type="project" value="TreeGrafter"/>
</dbReference>
<dbReference type="InterPro" id="IPR012430">
    <property type="entry name" value="TMEM43_fam"/>
</dbReference>
<feature type="region of interest" description="Disordered" evidence="7">
    <location>
        <begin position="218"/>
        <end position="237"/>
    </location>
</feature>
<dbReference type="AlphaFoldDB" id="A0A0B7HZF4"/>
<comment type="subcellular location">
    <subcellularLocation>
        <location evidence="1">Endomembrane system</location>
        <topology evidence="1">Multi-pass membrane protein</topology>
    </subcellularLocation>
    <subcellularLocation>
        <location evidence="2">Endoplasmic reticulum membrane</location>
    </subcellularLocation>
</comment>
<evidence type="ECO:0000256" key="3">
    <source>
        <dbReference type="ARBA" id="ARBA00022692"/>
    </source>
</evidence>
<evidence type="ECO:0000256" key="7">
    <source>
        <dbReference type="SAM" id="MobiDB-lite"/>
    </source>
</evidence>
<dbReference type="EMBL" id="CDOI01000057">
    <property type="protein sequence ID" value="CEN43974.1"/>
    <property type="molecule type" value="Genomic_DNA"/>
</dbReference>
<keyword evidence="4" id="KW-0256">Endoplasmic reticulum</keyword>
<evidence type="ECO:0000313" key="9">
    <source>
        <dbReference type="EMBL" id="CEN43974.1"/>
    </source>
</evidence>
<sequence>MAYTETTRTGYGRRLGNSLKNIIVGLVLLVAGTFTLFWNEGNYVKTKKALNEAAAEVVALVDINTINPEFEGKFIHASGFASPQDSIYDDLLGVRELAIGLSRKVEYYQWVEHSETETVQNMGGSEETITTYHYKKEWSSSPINSLDFHDPEYRNENFVLAELPDKEILNTNVHFGAYKLPEFILQLIQNNTPAKINLSKEQNEILEKEAEKVRLSAKKRVRKSIEPSDNDEEQEKPKMTHVNDNVLYIGKSFNKPGVGDVRVTVEKTEPTVISLLASVKGNSFEMYKASNGRTVVEVAKGEVSAQQMFEAAHADNEEMTWGLRMLGVILIITAIRTMFGFVSMLFKVVPFLGNIVEKGVYVVAGVVGIAWSLIVIATAWLFYRPVIAILLILIIIGIFVLLKRRKSKEPPLKQV</sequence>
<evidence type="ECO:0000256" key="4">
    <source>
        <dbReference type="ARBA" id="ARBA00022824"/>
    </source>
</evidence>
<proteinExistence type="predicted"/>
<protein>
    <submittedName>
        <fullName evidence="9">Uncharacterized protein</fullName>
    </submittedName>
</protein>
<evidence type="ECO:0000256" key="5">
    <source>
        <dbReference type="ARBA" id="ARBA00022989"/>
    </source>
</evidence>
<evidence type="ECO:0000256" key="8">
    <source>
        <dbReference type="SAM" id="Phobius"/>
    </source>
</evidence>
<keyword evidence="5 8" id="KW-1133">Transmembrane helix</keyword>
<dbReference type="Pfam" id="PF07787">
    <property type="entry name" value="TMEM43"/>
    <property type="match status" value="1"/>
</dbReference>
<feature type="transmembrane region" description="Helical" evidence="8">
    <location>
        <begin position="325"/>
        <end position="348"/>
    </location>
</feature>
<dbReference type="PANTHER" id="PTHR13416">
    <property type="match status" value="1"/>
</dbReference>
<dbReference type="GO" id="GO:0012505">
    <property type="term" value="C:endomembrane system"/>
    <property type="evidence" value="ECO:0007669"/>
    <property type="project" value="UniProtKB-SubCell"/>
</dbReference>
<organism evidence="9 10">
    <name type="scientific">Capnocytophaga canis</name>
    <dbReference type="NCBI Taxonomy" id="1848903"/>
    <lineage>
        <taxon>Bacteria</taxon>
        <taxon>Pseudomonadati</taxon>
        <taxon>Bacteroidota</taxon>
        <taxon>Flavobacteriia</taxon>
        <taxon>Flavobacteriales</taxon>
        <taxon>Flavobacteriaceae</taxon>
        <taxon>Capnocytophaga</taxon>
    </lineage>
</organism>
<evidence type="ECO:0000256" key="6">
    <source>
        <dbReference type="ARBA" id="ARBA00023136"/>
    </source>
</evidence>